<dbReference type="SUPFAM" id="SSF102588">
    <property type="entry name" value="LmbE-like"/>
    <property type="match status" value="1"/>
</dbReference>
<gene>
    <name evidence="2" type="ORF">GCM10011312_21690</name>
</gene>
<dbReference type="InterPro" id="IPR003737">
    <property type="entry name" value="GlcNAc_PI_deacetylase-related"/>
</dbReference>
<name>A0A8J2Y7P7_9FLAO</name>
<dbReference type="Pfam" id="PF02585">
    <property type="entry name" value="PIG-L"/>
    <property type="match status" value="1"/>
</dbReference>
<comment type="caution">
    <text evidence="2">The sequence shown here is derived from an EMBL/GenBank/DDBJ whole genome shotgun (WGS) entry which is preliminary data.</text>
</comment>
<protein>
    <submittedName>
        <fullName evidence="2">GlcNAc-PI de-N-acetylase</fullName>
    </submittedName>
</protein>
<dbReference type="SUPFAM" id="SSF52317">
    <property type="entry name" value="Class I glutamine amidotransferase-like"/>
    <property type="match status" value="1"/>
</dbReference>
<organism evidence="2 3">
    <name type="scientific">Planktosalinus lacus</name>
    <dbReference type="NCBI Taxonomy" id="1526573"/>
    <lineage>
        <taxon>Bacteria</taxon>
        <taxon>Pseudomonadati</taxon>
        <taxon>Bacteroidota</taxon>
        <taxon>Flavobacteriia</taxon>
        <taxon>Flavobacteriales</taxon>
        <taxon>Flavobacteriaceae</taxon>
        <taxon>Planktosalinus</taxon>
    </lineage>
</organism>
<evidence type="ECO:0000313" key="3">
    <source>
        <dbReference type="Proteomes" id="UP000652231"/>
    </source>
</evidence>
<reference evidence="2" key="1">
    <citation type="journal article" date="2014" name="Int. J. Syst. Evol. Microbiol.">
        <title>Complete genome sequence of Corynebacterium casei LMG S-19264T (=DSM 44701T), isolated from a smear-ripened cheese.</title>
        <authorList>
            <consortium name="US DOE Joint Genome Institute (JGI-PGF)"/>
            <person name="Walter F."/>
            <person name="Albersmeier A."/>
            <person name="Kalinowski J."/>
            <person name="Ruckert C."/>
        </authorList>
    </citation>
    <scope>NUCLEOTIDE SEQUENCE</scope>
    <source>
        <strain evidence="2">CGMCC 1.12924</strain>
    </source>
</reference>
<dbReference type="EMBL" id="BMGK01000009">
    <property type="protein sequence ID" value="GGD97738.1"/>
    <property type="molecule type" value="Genomic_DNA"/>
</dbReference>
<accession>A0A8J2Y7P7</accession>
<sequence>MSKFLSVFLLFFISLSTLQAQQPKKPTASEIYESIKKLNFLGSVLYVAAHPDDENTRLISHLANDVKARTAYISITRGDGGQNLIGKELGPLLGVIRTNELQEARKIDGGEQFFTRAIDFGYSKNPDETFSIWQKNQVLSDLVFTIRKFKPDVIINRFNHRTPGTTHGHHTASAILSLEAFEMASNINSFPQQLNKLEPWQPTRLFFNTSWWFYGSQEKFEKADKSNLISLNTGQFFPSLGLSNGEIAALSRSQHQSQGFGNTGSRGDQTEYLEIIKGNLPKDPDNLFDGINTNWTRIEGGKEIGEILHKVERDFNFKKPAASIPQLIVAYKLLKSRTDYWGIQKTKEIKNIIAACSGLFLEAVTESQYTAPNSTISINVEAINRAHASMSLNKISYGDHALLTNNEPLFKNTPFEKEYTITIPSDAEYSSPYWLKEKSTLGLYAVSNLEKIGLPTINENQPLQFNLTIEGEEFIIEKHLVYKFNSPVTGEVYQPFQILPEITGKINQKVFIFEDNAPKNVTVTIKAGKTKLSGTVALQHPEGWQVSSPQPFQLDQKDQEREFTFKVTPPKNQDESSIKLAIQVNDNNYHLEKITLDYNHIPYQHILLPAEAKVARIPIETKGQNIGYIAGAGDEIPSALSQIGYTVKDIDLEAMTLENLLGFDAIVVGIRAYNIHELLKFRQETLFEYVKKGGNLIMQYNVSRGLVTDQLAPFKLQLARGRVTDENAPVQFINPIHPVLNTPNKLSTSDFEGWVQERGLYFAEDWSKEFTPIFKMSDPGEKPLEGSLIIAKHGKGNIIYSGLSFFRQLPAGVSGAYRLFANLLSLENE</sequence>
<evidence type="ECO:0000256" key="1">
    <source>
        <dbReference type="SAM" id="SignalP"/>
    </source>
</evidence>
<evidence type="ECO:0000313" key="2">
    <source>
        <dbReference type="EMBL" id="GGD97738.1"/>
    </source>
</evidence>
<reference evidence="2" key="2">
    <citation type="submission" date="2020-09" db="EMBL/GenBank/DDBJ databases">
        <authorList>
            <person name="Sun Q."/>
            <person name="Zhou Y."/>
        </authorList>
    </citation>
    <scope>NUCLEOTIDE SEQUENCE</scope>
    <source>
        <strain evidence="2">CGMCC 1.12924</strain>
    </source>
</reference>
<feature type="chain" id="PRO_5035211575" evidence="1">
    <location>
        <begin position="21"/>
        <end position="829"/>
    </location>
</feature>
<proteinExistence type="predicted"/>
<keyword evidence="3" id="KW-1185">Reference proteome</keyword>
<dbReference type="RefSeq" id="WP_188442430.1">
    <property type="nucleotide sequence ID" value="NZ_BMGK01000009.1"/>
</dbReference>
<dbReference type="Proteomes" id="UP000652231">
    <property type="component" value="Unassembled WGS sequence"/>
</dbReference>
<dbReference type="InterPro" id="IPR029062">
    <property type="entry name" value="Class_I_gatase-like"/>
</dbReference>
<dbReference type="Gene3D" id="3.40.50.10320">
    <property type="entry name" value="LmbE-like"/>
    <property type="match status" value="1"/>
</dbReference>
<dbReference type="InterPro" id="IPR024078">
    <property type="entry name" value="LmbE-like_dom_sf"/>
</dbReference>
<dbReference type="AlphaFoldDB" id="A0A8J2Y7P7"/>
<feature type="signal peptide" evidence="1">
    <location>
        <begin position="1"/>
        <end position="20"/>
    </location>
</feature>
<keyword evidence="1" id="KW-0732">Signal</keyword>